<dbReference type="EMBL" id="CAFBQU010000093">
    <property type="protein sequence ID" value="CAB5068305.1"/>
    <property type="molecule type" value="Genomic_DNA"/>
</dbReference>
<feature type="domain" description="Prolyl 4-hydroxylase alpha subunit Fe(2+) 2OG dioxygenase" evidence="1">
    <location>
        <begin position="35"/>
        <end position="130"/>
    </location>
</feature>
<sequence>MLNSPEFIAYLEHLTGISGLIADPSFEGGGMHQTITGGFLNMHADFSVHPHHRHWSRRVNLLLYCNENWLPEYGGDLELWTRDMKRCEKRVAPIGNRVLIFNTDADSFHGHPDPLTSPVGVARQSLALYYFTEEDAPVVHSTNYKARPDDGAKRVLIYADKKALQAFDWAKRRFNLSNDFAGKVLGVADKLRRKRK</sequence>
<accession>A0A6J7UQU5</accession>
<dbReference type="Pfam" id="PF13640">
    <property type="entry name" value="2OG-FeII_Oxy_3"/>
    <property type="match status" value="1"/>
</dbReference>
<dbReference type="InterPro" id="IPR044862">
    <property type="entry name" value="Pro_4_hyd_alph_FE2OG_OXY"/>
</dbReference>
<organism evidence="2">
    <name type="scientific">freshwater metagenome</name>
    <dbReference type="NCBI Taxonomy" id="449393"/>
    <lineage>
        <taxon>unclassified sequences</taxon>
        <taxon>metagenomes</taxon>
        <taxon>ecological metagenomes</taxon>
    </lineage>
</organism>
<gene>
    <name evidence="2" type="ORF">UFOPK4347_01753</name>
</gene>
<protein>
    <submittedName>
        <fullName evidence="2">Unannotated protein</fullName>
    </submittedName>
</protein>
<evidence type="ECO:0000259" key="1">
    <source>
        <dbReference type="Pfam" id="PF13640"/>
    </source>
</evidence>
<dbReference type="AlphaFoldDB" id="A0A6J7UQU5"/>
<evidence type="ECO:0000313" key="2">
    <source>
        <dbReference type="EMBL" id="CAB5068305.1"/>
    </source>
</evidence>
<reference evidence="2" key="1">
    <citation type="submission" date="2020-05" db="EMBL/GenBank/DDBJ databases">
        <authorList>
            <person name="Chiriac C."/>
            <person name="Salcher M."/>
            <person name="Ghai R."/>
            <person name="Kavagutti S V."/>
        </authorList>
    </citation>
    <scope>NUCLEOTIDE SEQUENCE</scope>
</reference>
<dbReference type="Gene3D" id="2.60.120.620">
    <property type="entry name" value="q2cbj1_9rhob like domain"/>
    <property type="match status" value="1"/>
</dbReference>
<name>A0A6J7UQU5_9ZZZZ</name>
<proteinExistence type="predicted"/>